<comment type="caution">
    <text evidence="1">The sequence shown here is derived from an EMBL/GenBank/DDBJ whole genome shotgun (WGS) entry which is preliminary data.</text>
</comment>
<organism evidence="1 2">
    <name type="scientific">Anaeroglobus geminatus F0357</name>
    <dbReference type="NCBI Taxonomy" id="861450"/>
    <lineage>
        <taxon>Bacteria</taxon>
        <taxon>Bacillati</taxon>
        <taxon>Bacillota</taxon>
        <taxon>Negativicutes</taxon>
        <taxon>Veillonellales</taxon>
        <taxon>Veillonellaceae</taxon>
        <taxon>Anaeroglobus</taxon>
    </lineage>
</organism>
<dbReference type="EMBL" id="AGCJ01000009">
    <property type="protein sequence ID" value="EHM43382.1"/>
    <property type="molecule type" value="Genomic_DNA"/>
</dbReference>
<name>G9YF47_9FIRM</name>
<evidence type="ECO:0000313" key="2">
    <source>
        <dbReference type="Proteomes" id="UP000005481"/>
    </source>
</evidence>
<evidence type="ECO:0000313" key="1">
    <source>
        <dbReference type="EMBL" id="EHM43382.1"/>
    </source>
</evidence>
<gene>
    <name evidence="1" type="ORF">HMPREF0080_00257</name>
</gene>
<proteinExistence type="predicted"/>
<dbReference type="HOGENOM" id="CLU_2696446_0_0_9"/>
<reference evidence="1 2" key="1">
    <citation type="submission" date="2011-08" db="EMBL/GenBank/DDBJ databases">
        <authorList>
            <person name="Weinstock G."/>
            <person name="Sodergren E."/>
            <person name="Clifton S."/>
            <person name="Fulton L."/>
            <person name="Fulton B."/>
            <person name="Courtney L."/>
            <person name="Fronick C."/>
            <person name="Harrison M."/>
            <person name="Strong C."/>
            <person name="Farmer C."/>
            <person name="Delahaunty K."/>
            <person name="Markovic C."/>
            <person name="Hall O."/>
            <person name="Minx P."/>
            <person name="Tomlinson C."/>
            <person name="Mitreva M."/>
            <person name="Hou S."/>
            <person name="Chen J."/>
            <person name="Wollam A."/>
            <person name="Pepin K.H."/>
            <person name="Johnson M."/>
            <person name="Bhonagiri V."/>
            <person name="Zhang X."/>
            <person name="Suruliraj S."/>
            <person name="Warren W."/>
            <person name="Chinwalla A."/>
            <person name="Mardis E.R."/>
            <person name="Wilson R.K."/>
        </authorList>
    </citation>
    <scope>NUCLEOTIDE SEQUENCE [LARGE SCALE GENOMIC DNA]</scope>
    <source>
        <strain evidence="1 2">F0357</strain>
    </source>
</reference>
<accession>G9YF47</accession>
<dbReference type="AlphaFoldDB" id="G9YF47"/>
<dbReference type="Proteomes" id="UP000005481">
    <property type="component" value="Unassembled WGS sequence"/>
</dbReference>
<protein>
    <submittedName>
        <fullName evidence="1">Uncharacterized protein</fullName>
    </submittedName>
</protein>
<keyword evidence="2" id="KW-1185">Reference proteome</keyword>
<sequence length="73" mass="8627">MPYMRQESHNNFLFEKRPDNVSGLFPCCSFPAVRRIQFHISDKDISYIRLVNEKHCIFGTRGSQRRKGRPLSL</sequence>
<dbReference type="STRING" id="861450.HMPREF0080_00257"/>